<keyword evidence="4" id="KW-1185">Reference proteome</keyword>
<evidence type="ECO:0000256" key="1">
    <source>
        <dbReference type="SAM" id="Coils"/>
    </source>
</evidence>
<evidence type="ECO:0000256" key="2">
    <source>
        <dbReference type="SAM" id="Phobius"/>
    </source>
</evidence>
<accession>A0ABP8IIP3</accession>
<dbReference type="EMBL" id="BAABGZ010000028">
    <property type="protein sequence ID" value="GAA4359266.1"/>
    <property type="molecule type" value="Genomic_DNA"/>
</dbReference>
<feature type="coiled-coil region" evidence="1">
    <location>
        <begin position="440"/>
        <end position="474"/>
    </location>
</feature>
<evidence type="ECO:0008006" key="5">
    <source>
        <dbReference type="Google" id="ProtNLM"/>
    </source>
</evidence>
<keyword evidence="2" id="KW-0812">Transmembrane</keyword>
<keyword evidence="2" id="KW-1133">Transmembrane helix</keyword>
<organism evidence="3 4">
    <name type="scientific">Hymenobacter saemangeumensis</name>
    <dbReference type="NCBI Taxonomy" id="1084522"/>
    <lineage>
        <taxon>Bacteria</taxon>
        <taxon>Pseudomonadati</taxon>
        <taxon>Bacteroidota</taxon>
        <taxon>Cytophagia</taxon>
        <taxon>Cytophagales</taxon>
        <taxon>Hymenobacteraceae</taxon>
        <taxon>Hymenobacter</taxon>
    </lineage>
</organism>
<name>A0ABP8IIP3_9BACT</name>
<dbReference type="RefSeq" id="WP_345236466.1">
    <property type="nucleotide sequence ID" value="NZ_BAABGZ010000028.1"/>
</dbReference>
<evidence type="ECO:0000313" key="3">
    <source>
        <dbReference type="EMBL" id="GAA4359266.1"/>
    </source>
</evidence>
<protein>
    <recommendedName>
        <fullName evidence="5">MotA/TolQ/ExbB proton channel domain-containing protein</fullName>
    </recommendedName>
</protein>
<gene>
    <name evidence="3" type="ORF">GCM10023185_25740</name>
</gene>
<keyword evidence="1" id="KW-0175">Coiled coil</keyword>
<feature type="transmembrane region" description="Helical" evidence="2">
    <location>
        <begin position="165"/>
        <end position="190"/>
    </location>
</feature>
<feature type="transmembrane region" description="Helical" evidence="2">
    <location>
        <begin position="121"/>
        <end position="145"/>
    </location>
</feature>
<comment type="caution">
    <text evidence="3">The sequence shown here is derived from an EMBL/GenBank/DDBJ whole genome shotgun (WGS) entry which is preliminary data.</text>
</comment>
<sequence>MLIVEILLILALVGWQAVVFWRNRQLVQRLEHMYPEPGRIAVQPIVLPYTGGDLSKNPDISYDALIANNPSPEFGQIVADTNEYLLNNRGAAADFGILKDISERHAESLDDEIQAQIATPLYLGLLGTFTGAILGLVALVGNPFAEVSANPAADTSFSNNDVQRFLGGVLIAMVGSLIGLAFTLAGNHLLKQARAVRDRYKNAYYTVLQKSLLPKLNSDMQTGMSNLKAVLDTFNTDFFSKIQNDFFSKISEFTPLIASITDNISIQKNFLEKIEQIGYSELANATIKVFDRVDESAQTFEKFLGYQQALNNTVTHGAEVAQVIVALLNRLKAVEEGLASVPQYLQQHDDALRQQVAFFSQHGKLLNDLGAQIRQGLSEGVHKIDTELDARLLELQREASAAHEAWQQHFRRLNQDNVYQKITEYLNPFTQLPEQQKALNIIQERQALQTNRALEQLERRLAADTELQQQLLQQVARTNKVLEELTKPNWFQRTLLGKK</sequence>
<proteinExistence type="predicted"/>
<reference evidence="4" key="1">
    <citation type="journal article" date="2019" name="Int. J. Syst. Evol. Microbiol.">
        <title>The Global Catalogue of Microorganisms (GCM) 10K type strain sequencing project: providing services to taxonomists for standard genome sequencing and annotation.</title>
        <authorList>
            <consortium name="The Broad Institute Genomics Platform"/>
            <consortium name="The Broad Institute Genome Sequencing Center for Infectious Disease"/>
            <person name="Wu L."/>
            <person name="Ma J."/>
        </authorList>
    </citation>
    <scope>NUCLEOTIDE SEQUENCE [LARGE SCALE GENOMIC DNA]</scope>
    <source>
        <strain evidence="4">JCM 17923</strain>
    </source>
</reference>
<evidence type="ECO:0000313" key="4">
    <source>
        <dbReference type="Proteomes" id="UP001501153"/>
    </source>
</evidence>
<dbReference type="Proteomes" id="UP001501153">
    <property type="component" value="Unassembled WGS sequence"/>
</dbReference>
<keyword evidence="2" id="KW-0472">Membrane</keyword>
<feature type="transmembrane region" description="Helical" evidence="2">
    <location>
        <begin position="6"/>
        <end position="23"/>
    </location>
</feature>